<keyword evidence="2" id="KW-0945">Host-virus interaction</keyword>
<keyword evidence="1" id="KW-0244">Early protein</keyword>
<evidence type="ECO:0000256" key="12">
    <source>
        <dbReference type="SAM" id="Phobius"/>
    </source>
</evidence>
<dbReference type="InterPro" id="IPR036179">
    <property type="entry name" value="Ig-like_dom_sf"/>
</dbReference>
<evidence type="ECO:0000256" key="3">
    <source>
        <dbReference type="ARBA" id="ARBA00022830"/>
    </source>
</evidence>
<dbReference type="SUPFAM" id="SSF48726">
    <property type="entry name" value="Immunoglobulin"/>
    <property type="match status" value="1"/>
</dbReference>
<dbReference type="InterPro" id="IPR015621">
    <property type="entry name" value="IL-1_rcpt_fam"/>
</dbReference>
<dbReference type="PROSITE" id="PS50835">
    <property type="entry name" value="IG_LIKE"/>
    <property type="match status" value="1"/>
</dbReference>
<gene>
    <name evidence="14" type="ORF">CVLEPA_LOCUS14916</name>
</gene>
<keyword evidence="12" id="KW-0472">Membrane</keyword>
<sequence>MKYYILTVCSLVFFRTNWTTSKQSTDSSPHLLLSASTSDLKQPGTDPVKEEEFSGSSEPDYDECNHEDLNITVPKNWPAELLCHDRFNFYEEYDSFSFQCKIFDTNSQLLHEYSATYDYYYYSVTESTSNGTFHIEGITEPSYYRLQLTKEDGSKCEAKIIRLIPVDVENQTHCGDALKSALQNLQHEKIEVQCNRKRQELLCKLPKNIPEVLRSDGYDVTWYRDCDPLPNDMYKNTDYGFSLLELLAQDILPGYYSCRITYRGASIFGTHYQLVSQDTLSGSISLQWEPAFNSKQGRTGENVTLECTGVVSDPQITISWKQNKIFQLCDLRYPWRKTNNRCSVSRSEELLTEMNNTDGCNFYKYRYSTTLTIENFQPEDATSYQCIVYPGRESSEKQATIIVENVDDDEKSDDIILIGLAVILFVVLLCGVVMKCFSTELKLVAKKYMASYEKDHRSYTAFLSYSFNKEKDDEGLKPFINDLLLWCEQRMYRVYDERTSDVGGLHYSKISKIISDCYRIIIVLTPCYIKPGTDNRHHFAAQMSIVSNIEDKTQSVFVLLPTVKKQLRDGRAAGDQTCNSLLTAMELKRNTVIEWKGTKGKCRFYKELEVAMPKLKPQKEYSNEAFDSCA</sequence>
<evidence type="ECO:0000256" key="7">
    <source>
        <dbReference type="ARBA" id="ARBA00023319"/>
    </source>
</evidence>
<comment type="function">
    <text evidence="10">Counteracts the antiviral effects of host IFN-alpha/beta and key IFN-inducible proteins involved in viral RNA degradation suxh as host OAS1. Acts as a soluble IFN-alpha receptor and thus inhibits the interaction between host IFN-alpha and its receptor.</text>
</comment>
<feature type="transmembrane region" description="Helical" evidence="12">
    <location>
        <begin position="415"/>
        <end position="437"/>
    </location>
</feature>
<evidence type="ECO:0000256" key="10">
    <source>
        <dbReference type="ARBA" id="ARBA00045444"/>
    </source>
</evidence>
<evidence type="ECO:0000256" key="1">
    <source>
        <dbReference type="ARBA" id="ARBA00022518"/>
    </source>
</evidence>
<dbReference type="Gene3D" id="3.40.50.10140">
    <property type="entry name" value="Toll/interleukin-1 receptor homology (TIR) domain"/>
    <property type="match status" value="1"/>
</dbReference>
<dbReference type="EMBL" id="CAWYQH010000097">
    <property type="protein sequence ID" value="CAK8683901.1"/>
    <property type="molecule type" value="Genomic_DNA"/>
</dbReference>
<keyword evidence="12" id="KW-1133">Transmembrane helix</keyword>
<dbReference type="PANTHER" id="PTHR11890">
    <property type="entry name" value="INTERLEUKIN-1 RECEPTOR FAMILY MEMBER"/>
    <property type="match status" value="1"/>
</dbReference>
<dbReference type="Gene3D" id="2.60.40.10">
    <property type="entry name" value="Immunoglobulins"/>
    <property type="match status" value="1"/>
</dbReference>
<proteinExistence type="predicted"/>
<evidence type="ECO:0000313" key="15">
    <source>
        <dbReference type="Proteomes" id="UP001642483"/>
    </source>
</evidence>
<evidence type="ECO:0000256" key="4">
    <source>
        <dbReference type="ARBA" id="ARBA00023157"/>
    </source>
</evidence>
<accession>A0ABP0FWC4</accession>
<evidence type="ECO:0000256" key="2">
    <source>
        <dbReference type="ARBA" id="ARBA00022632"/>
    </source>
</evidence>
<keyword evidence="2" id="KW-1090">Inhibition of host innate immune response by virus</keyword>
<evidence type="ECO:0000313" key="14">
    <source>
        <dbReference type="EMBL" id="CAK8683901.1"/>
    </source>
</evidence>
<evidence type="ECO:0000259" key="13">
    <source>
        <dbReference type="PROSITE" id="PS50835"/>
    </source>
</evidence>
<keyword evidence="12" id="KW-0812">Transmembrane</keyword>
<protein>
    <recommendedName>
        <fullName evidence="9">Soluble interferon alpha/beta receptor OPG204</fullName>
    </recommendedName>
</protein>
<comment type="caution">
    <text evidence="14">The sequence shown here is derived from an EMBL/GenBank/DDBJ whole genome shotgun (WGS) entry which is preliminary data.</text>
</comment>
<keyword evidence="15" id="KW-1185">Reference proteome</keyword>
<dbReference type="PANTHER" id="PTHR11890:SF44">
    <property type="entry name" value="X-LINKED INTERLEUKIN-1 RECEPTOR ACCESSORY PROTEIN-LIKE 2"/>
    <property type="match status" value="1"/>
</dbReference>
<reference evidence="14 15" key="1">
    <citation type="submission" date="2024-02" db="EMBL/GenBank/DDBJ databases">
        <authorList>
            <person name="Daric V."/>
            <person name="Darras S."/>
        </authorList>
    </citation>
    <scope>NUCLEOTIDE SEQUENCE [LARGE SCALE GENOMIC DNA]</scope>
</reference>
<dbReference type="SUPFAM" id="SSF52200">
    <property type="entry name" value="Toll/Interleukin receptor TIR domain"/>
    <property type="match status" value="1"/>
</dbReference>
<dbReference type="Proteomes" id="UP001642483">
    <property type="component" value="Unassembled WGS sequence"/>
</dbReference>
<dbReference type="InterPro" id="IPR003599">
    <property type="entry name" value="Ig_sub"/>
</dbReference>
<keyword evidence="2" id="KW-0899">Viral immunoevasion</keyword>
<keyword evidence="7" id="KW-0393">Immunoglobulin domain</keyword>
<feature type="domain" description="Ig-like" evidence="13">
    <location>
        <begin position="290"/>
        <end position="402"/>
    </location>
</feature>
<evidence type="ECO:0000256" key="5">
    <source>
        <dbReference type="ARBA" id="ARBA00023180"/>
    </source>
</evidence>
<comment type="subunit">
    <text evidence="8">Interacts with host IFNA1.</text>
</comment>
<feature type="region of interest" description="Disordered" evidence="11">
    <location>
        <begin position="37"/>
        <end position="61"/>
    </location>
</feature>
<organism evidence="14 15">
    <name type="scientific">Clavelina lepadiformis</name>
    <name type="common">Light-bulb sea squirt</name>
    <name type="synonym">Ascidia lepadiformis</name>
    <dbReference type="NCBI Taxonomy" id="159417"/>
    <lineage>
        <taxon>Eukaryota</taxon>
        <taxon>Metazoa</taxon>
        <taxon>Chordata</taxon>
        <taxon>Tunicata</taxon>
        <taxon>Ascidiacea</taxon>
        <taxon>Aplousobranchia</taxon>
        <taxon>Clavelinidae</taxon>
        <taxon>Clavelina</taxon>
    </lineage>
</organism>
<keyword evidence="6" id="KW-0922">Interferon antiviral system evasion</keyword>
<dbReference type="InterPro" id="IPR035897">
    <property type="entry name" value="Toll_tir_struct_dom_sf"/>
</dbReference>
<keyword evidence="5" id="KW-0325">Glycoprotein</keyword>
<evidence type="ECO:0000256" key="9">
    <source>
        <dbReference type="ARBA" id="ARBA00041012"/>
    </source>
</evidence>
<dbReference type="SMART" id="SM00409">
    <property type="entry name" value="IG"/>
    <property type="match status" value="1"/>
</dbReference>
<name>A0ABP0FWC4_CLALP</name>
<dbReference type="InterPro" id="IPR007110">
    <property type="entry name" value="Ig-like_dom"/>
</dbReference>
<evidence type="ECO:0000256" key="6">
    <source>
        <dbReference type="ARBA" id="ARBA00023258"/>
    </source>
</evidence>
<keyword evidence="3" id="KW-1114">Inhibition of host interferon signaling pathway by virus</keyword>
<keyword evidence="4" id="KW-1015">Disulfide bond</keyword>
<dbReference type="InterPro" id="IPR013783">
    <property type="entry name" value="Ig-like_fold"/>
</dbReference>
<evidence type="ECO:0000256" key="8">
    <source>
        <dbReference type="ARBA" id="ARBA00038761"/>
    </source>
</evidence>
<evidence type="ECO:0000256" key="11">
    <source>
        <dbReference type="SAM" id="MobiDB-lite"/>
    </source>
</evidence>